<sequence length="120" mass="13247">MPALTENLSATDLGGAAANLSDADSVKCSGIGQEVRRAYFFICSSDEEDDSDSDEWSDQEDATRKNQSATHRPLSNSDRGTPHQLPHLKQANKSYSESCLCSSTKPHCHCFLCKPFLWHI</sequence>
<organism evidence="2 3">
    <name type="scientific">Steinernema glaseri</name>
    <dbReference type="NCBI Taxonomy" id="37863"/>
    <lineage>
        <taxon>Eukaryota</taxon>
        <taxon>Metazoa</taxon>
        <taxon>Ecdysozoa</taxon>
        <taxon>Nematoda</taxon>
        <taxon>Chromadorea</taxon>
        <taxon>Rhabditida</taxon>
        <taxon>Tylenchina</taxon>
        <taxon>Panagrolaimomorpha</taxon>
        <taxon>Strongyloidoidea</taxon>
        <taxon>Steinernematidae</taxon>
        <taxon>Steinernema</taxon>
    </lineage>
</organism>
<feature type="compositionally biased region" description="Acidic residues" evidence="1">
    <location>
        <begin position="46"/>
        <end position="60"/>
    </location>
</feature>
<evidence type="ECO:0000313" key="2">
    <source>
        <dbReference type="Proteomes" id="UP000095287"/>
    </source>
</evidence>
<accession>A0A1I8A7I0</accession>
<reference evidence="3" key="1">
    <citation type="submission" date="2016-11" db="UniProtKB">
        <authorList>
            <consortium name="WormBaseParasite"/>
        </authorList>
    </citation>
    <scope>IDENTIFICATION</scope>
</reference>
<name>A0A1I8A7I0_9BILA</name>
<feature type="compositionally biased region" description="Polar residues" evidence="1">
    <location>
        <begin position="65"/>
        <end position="79"/>
    </location>
</feature>
<dbReference type="Proteomes" id="UP000095287">
    <property type="component" value="Unplaced"/>
</dbReference>
<protein>
    <submittedName>
        <fullName evidence="3">Uncharacterized protein</fullName>
    </submittedName>
</protein>
<evidence type="ECO:0000313" key="3">
    <source>
        <dbReference type="WBParaSite" id="L893_g33633.t1"/>
    </source>
</evidence>
<proteinExistence type="predicted"/>
<dbReference type="AlphaFoldDB" id="A0A1I8A7I0"/>
<feature type="region of interest" description="Disordered" evidence="1">
    <location>
        <begin position="46"/>
        <end position="88"/>
    </location>
</feature>
<keyword evidence="2" id="KW-1185">Reference proteome</keyword>
<evidence type="ECO:0000256" key="1">
    <source>
        <dbReference type="SAM" id="MobiDB-lite"/>
    </source>
</evidence>
<dbReference type="WBParaSite" id="L893_g33633.t1">
    <property type="protein sequence ID" value="L893_g33633.t1"/>
    <property type="gene ID" value="L893_g33633"/>
</dbReference>